<evidence type="ECO:0000313" key="1">
    <source>
        <dbReference type="EMBL" id="CYU96965.1"/>
    </source>
</evidence>
<proteinExistence type="predicted"/>
<reference evidence="1 2" key="1">
    <citation type="submission" date="2016-02" db="EMBL/GenBank/DDBJ databases">
        <authorList>
            <consortium name="Pathogen Informatics"/>
        </authorList>
    </citation>
    <scope>NUCLEOTIDE SEQUENCE [LARGE SCALE GENOMIC DNA]</scope>
    <source>
        <strain evidence="1 2">LSS59</strain>
    </source>
</reference>
<protein>
    <submittedName>
        <fullName evidence="1">Uncharacterized protein</fullName>
    </submittedName>
</protein>
<accession>A0A0Z8GAA5</accession>
<evidence type="ECO:0000313" key="2">
    <source>
        <dbReference type="Proteomes" id="UP000073200"/>
    </source>
</evidence>
<dbReference type="AlphaFoldDB" id="A0A0Z8GAA5"/>
<gene>
    <name evidence="1" type="ORF">ERS132421_01227</name>
</gene>
<dbReference type="RefSeq" id="WP_015646343.1">
    <property type="nucleotide sequence ID" value="NZ_CEGO01000010.1"/>
</dbReference>
<dbReference type="EMBL" id="FIHG01000006">
    <property type="protein sequence ID" value="CYU96965.1"/>
    <property type="molecule type" value="Genomic_DNA"/>
</dbReference>
<sequence>MVTAELEEYSYSLRWIFDDDEQHELNAKTLLKSEQALISFIYDIAKQFEFSLEIKVSAREEGSLKSRFKIFWQKNKDQILISTIPSVITIVLTAFFSQLQEPKSTALEREKFVIELQEKVNNGTLTQEQVETYIENFSSISKYKTAFFKANKADKEVSGIEVEQEGTVTATIPSEDFDKYIFQKQNNDTIIQNAKVYIISPVLVAGIQEKWTGEYEGENIRFYVKDKEFLEKSQNKVISFNTGFFIICEIRKITNITDGKEQIIWEISEVTNYGTDEEHIFEFKHNRKKKSNYEIEGQLSLFNEIGDAN</sequence>
<name>A0A0Z8GAA5_STRSU</name>
<organism evidence="1 2">
    <name type="scientific">Streptococcus suis</name>
    <dbReference type="NCBI Taxonomy" id="1307"/>
    <lineage>
        <taxon>Bacteria</taxon>
        <taxon>Bacillati</taxon>
        <taxon>Bacillota</taxon>
        <taxon>Bacilli</taxon>
        <taxon>Lactobacillales</taxon>
        <taxon>Streptococcaceae</taxon>
        <taxon>Streptococcus</taxon>
    </lineage>
</organism>
<dbReference type="Proteomes" id="UP000073200">
    <property type="component" value="Unassembled WGS sequence"/>
</dbReference>